<evidence type="ECO:0000256" key="1">
    <source>
        <dbReference type="ARBA" id="ARBA00023015"/>
    </source>
</evidence>
<sequence length="240" mass="28491">MNNVRTNRKYVKDFQETQQNKRNVIQTKTNNLIEYLIDLIASKKIPVNMIMPSEHQLMSRFNCSRSVVVSAYQKLFSIGAIYSISKRGHFVAENFHNLIKPISYLLNVDRILGQETKNNLPTWFKEKNIIFLAKHRSFKLSYEKKGEIIAEADIYVSTKNIDEFEPIDLRRPLVNILTERQSLKNMVYELKYEKVNKFNLNYMVVVSFWGYDDNSICIAGKYYIKPEHFKFYHQEFSLYI</sequence>
<dbReference type="GO" id="GO:0003700">
    <property type="term" value="F:DNA-binding transcription factor activity"/>
    <property type="evidence" value="ECO:0007669"/>
    <property type="project" value="InterPro"/>
</dbReference>
<reference evidence="5 6" key="1">
    <citation type="submission" date="2019-03" db="EMBL/GenBank/DDBJ databases">
        <title>Genomic Encyclopedia of Archaeal and Bacterial Type Strains, Phase II (KMG-II): from individual species to whole genera.</title>
        <authorList>
            <person name="Goeker M."/>
        </authorList>
    </citation>
    <scope>NUCLEOTIDE SEQUENCE [LARGE SCALE GENOMIC DNA]</scope>
    <source>
        <strain evidence="5 6">ATCC 35214</strain>
    </source>
</reference>
<dbReference type="Proteomes" id="UP000295757">
    <property type="component" value="Unassembled WGS sequence"/>
</dbReference>
<proteinExistence type="predicted"/>
<gene>
    <name evidence="5" type="ORF">BCF59_0164</name>
</gene>
<dbReference type="RefSeq" id="WP_134110297.1">
    <property type="nucleotide sequence ID" value="NZ_SOCN01000001.1"/>
</dbReference>
<evidence type="ECO:0000313" key="5">
    <source>
        <dbReference type="EMBL" id="TDV24213.1"/>
    </source>
</evidence>
<keyword evidence="3" id="KW-0804">Transcription</keyword>
<protein>
    <submittedName>
        <fullName evidence="5">Regulatory GntR family protein</fullName>
    </submittedName>
</protein>
<dbReference type="OrthoDB" id="397750at2"/>
<comment type="caution">
    <text evidence="5">The sequence shown here is derived from an EMBL/GenBank/DDBJ whole genome shotgun (WGS) entry which is preliminary data.</text>
</comment>
<dbReference type="InterPro" id="IPR036390">
    <property type="entry name" value="WH_DNA-bd_sf"/>
</dbReference>
<name>A0A4R7UEC9_9BACT</name>
<evidence type="ECO:0000256" key="2">
    <source>
        <dbReference type="ARBA" id="ARBA00023125"/>
    </source>
</evidence>
<evidence type="ECO:0000256" key="3">
    <source>
        <dbReference type="ARBA" id="ARBA00023163"/>
    </source>
</evidence>
<dbReference type="Gene3D" id="1.10.10.10">
    <property type="entry name" value="Winged helix-like DNA-binding domain superfamily/Winged helix DNA-binding domain"/>
    <property type="match status" value="1"/>
</dbReference>
<dbReference type="Pfam" id="PF00392">
    <property type="entry name" value="GntR"/>
    <property type="match status" value="1"/>
</dbReference>
<dbReference type="InterPro" id="IPR000524">
    <property type="entry name" value="Tscrpt_reg_HTH_GntR"/>
</dbReference>
<feature type="domain" description="HTH gntR-type" evidence="4">
    <location>
        <begin position="26"/>
        <end position="94"/>
    </location>
</feature>
<evidence type="ECO:0000313" key="6">
    <source>
        <dbReference type="Proteomes" id="UP000295757"/>
    </source>
</evidence>
<keyword evidence="1" id="KW-0805">Transcription regulation</keyword>
<keyword evidence="2" id="KW-0238">DNA-binding</keyword>
<dbReference type="InterPro" id="IPR036388">
    <property type="entry name" value="WH-like_DNA-bd_sf"/>
</dbReference>
<organism evidence="5 6">
    <name type="scientific">Mycoplasmopsis mustelae</name>
    <dbReference type="NCBI Taxonomy" id="171289"/>
    <lineage>
        <taxon>Bacteria</taxon>
        <taxon>Bacillati</taxon>
        <taxon>Mycoplasmatota</taxon>
        <taxon>Mycoplasmoidales</taxon>
        <taxon>Metamycoplasmataceae</taxon>
        <taxon>Mycoplasmopsis</taxon>
    </lineage>
</organism>
<accession>A0A4R7UEC9</accession>
<dbReference type="PROSITE" id="PS50949">
    <property type="entry name" value="HTH_GNTR"/>
    <property type="match status" value="1"/>
</dbReference>
<dbReference type="GO" id="GO:0003677">
    <property type="term" value="F:DNA binding"/>
    <property type="evidence" value="ECO:0007669"/>
    <property type="project" value="UniProtKB-KW"/>
</dbReference>
<dbReference type="AlphaFoldDB" id="A0A4R7UEC9"/>
<evidence type="ECO:0000259" key="4">
    <source>
        <dbReference type="PROSITE" id="PS50949"/>
    </source>
</evidence>
<dbReference type="SMART" id="SM00345">
    <property type="entry name" value="HTH_GNTR"/>
    <property type="match status" value="1"/>
</dbReference>
<dbReference type="SUPFAM" id="SSF46785">
    <property type="entry name" value="Winged helix' DNA-binding domain"/>
    <property type="match status" value="1"/>
</dbReference>
<dbReference type="EMBL" id="SOCN01000001">
    <property type="protein sequence ID" value="TDV24213.1"/>
    <property type="molecule type" value="Genomic_DNA"/>
</dbReference>
<dbReference type="CDD" id="cd07377">
    <property type="entry name" value="WHTH_GntR"/>
    <property type="match status" value="1"/>
</dbReference>
<keyword evidence="6" id="KW-1185">Reference proteome</keyword>